<dbReference type="PANTHER" id="PTHR28080:SF1">
    <property type="entry name" value="PEROXISOMAL BIOGENESIS FACTOR 3"/>
    <property type="match status" value="1"/>
</dbReference>
<gene>
    <name evidence="2" type="ORF">L873DRAFT_1662300</name>
</gene>
<dbReference type="GO" id="GO:0005778">
    <property type="term" value="C:peroxisomal membrane"/>
    <property type="evidence" value="ECO:0007669"/>
    <property type="project" value="InterPro"/>
</dbReference>
<organism evidence="2 3">
    <name type="scientific">Choiromyces venosus 120613-1</name>
    <dbReference type="NCBI Taxonomy" id="1336337"/>
    <lineage>
        <taxon>Eukaryota</taxon>
        <taxon>Fungi</taxon>
        <taxon>Dikarya</taxon>
        <taxon>Ascomycota</taxon>
        <taxon>Pezizomycotina</taxon>
        <taxon>Pezizomycetes</taxon>
        <taxon>Pezizales</taxon>
        <taxon>Tuberaceae</taxon>
        <taxon>Choiromyces</taxon>
    </lineage>
</organism>
<keyword evidence="3" id="KW-1185">Reference proteome</keyword>
<keyword evidence="1" id="KW-0812">Transmembrane</keyword>
<dbReference type="EMBL" id="ML120352">
    <property type="protein sequence ID" value="RPB05741.1"/>
    <property type="molecule type" value="Genomic_DNA"/>
</dbReference>
<sequence>MFTATRNFFRRNRKNFAIGVGLAGAGYLVTNYVLSKLSDARERMFSDRIARENLRRRFEQNQEDCTFTVQALLPTATQLILEELPVEKLTQELQQKKAARIAKSGTLAGTGIPTDAASEASMAITASGAKDDDAQSVQSFASESYVMAQREGEEKPAKKSRGKLWDEIKISSLSRSFTLLYTLTLLSLLTRVQLNLLGRKNYLSSVVTLSARDGEPTIRLEDHETRGYGTDMATNQQYLTFSWWLLNQGWRRLLKKVDQTVREVSASWTARDTISLGQMKQLIIETRKIIEAEANHTRPTSIWLPYLLPPRSDEAIVLAESGIAATPEGEDLDIVSPFLRRLLDETSDLIDSPNSSAVMRKMLDAGFDFLLEKLADGAFKQKAMALPAAITAENRITPVRDDDEEKALMDGDAATTKFASVLAVLARQGHLIGNGVPNEYLQVIEQQKELEAFSALVYSSNFEFVAETDDGPASWF</sequence>
<dbReference type="GO" id="GO:0045046">
    <property type="term" value="P:protein import into peroxisome membrane"/>
    <property type="evidence" value="ECO:0007669"/>
    <property type="project" value="TreeGrafter"/>
</dbReference>
<dbReference type="PANTHER" id="PTHR28080">
    <property type="entry name" value="PEROXISOMAL BIOGENESIS FACTOR 3"/>
    <property type="match status" value="1"/>
</dbReference>
<name>A0A3N4KBE7_9PEZI</name>
<dbReference type="STRING" id="1336337.A0A3N4KBE7"/>
<protein>
    <submittedName>
        <fullName evidence="2">Peroxin-3</fullName>
    </submittedName>
</protein>
<dbReference type="OrthoDB" id="45930at2759"/>
<keyword evidence="1" id="KW-0472">Membrane</keyword>
<dbReference type="InterPro" id="IPR006966">
    <property type="entry name" value="Peroxin-3"/>
</dbReference>
<dbReference type="Pfam" id="PF04882">
    <property type="entry name" value="Peroxin-3"/>
    <property type="match status" value="1"/>
</dbReference>
<evidence type="ECO:0000313" key="2">
    <source>
        <dbReference type="EMBL" id="RPB05741.1"/>
    </source>
</evidence>
<dbReference type="Proteomes" id="UP000276215">
    <property type="component" value="Unassembled WGS sequence"/>
</dbReference>
<accession>A0A3N4KBE7</accession>
<evidence type="ECO:0000313" key="3">
    <source>
        <dbReference type="Proteomes" id="UP000276215"/>
    </source>
</evidence>
<reference evidence="2 3" key="1">
    <citation type="journal article" date="2018" name="Nat. Ecol. Evol.">
        <title>Pezizomycetes genomes reveal the molecular basis of ectomycorrhizal truffle lifestyle.</title>
        <authorList>
            <person name="Murat C."/>
            <person name="Payen T."/>
            <person name="Noel B."/>
            <person name="Kuo A."/>
            <person name="Morin E."/>
            <person name="Chen J."/>
            <person name="Kohler A."/>
            <person name="Krizsan K."/>
            <person name="Balestrini R."/>
            <person name="Da Silva C."/>
            <person name="Montanini B."/>
            <person name="Hainaut M."/>
            <person name="Levati E."/>
            <person name="Barry K.W."/>
            <person name="Belfiori B."/>
            <person name="Cichocki N."/>
            <person name="Clum A."/>
            <person name="Dockter R.B."/>
            <person name="Fauchery L."/>
            <person name="Guy J."/>
            <person name="Iotti M."/>
            <person name="Le Tacon F."/>
            <person name="Lindquist E.A."/>
            <person name="Lipzen A."/>
            <person name="Malagnac F."/>
            <person name="Mello A."/>
            <person name="Molinier V."/>
            <person name="Miyauchi S."/>
            <person name="Poulain J."/>
            <person name="Riccioni C."/>
            <person name="Rubini A."/>
            <person name="Sitrit Y."/>
            <person name="Splivallo R."/>
            <person name="Traeger S."/>
            <person name="Wang M."/>
            <person name="Zifcakova L."/>
            <person name="Wipf D."/>
            <person name="Zambonelli A."/>
            <person name="Paolocci F."/>
            <person name="Nowrousian M."/>
            <person name="Ottonello S."/>
            <person name="Baldrian P."/>
            <person name="Spatafora J.W."/>
            <person name="Henrissat B."/>
            <person name="Nagy L.G."/>
            <person name="Aury J.M."/>
            <person name="Wincker P."/>
            <person name="Grigoriev I.V."/>
            <person name="Bonfante P."/>
            <person name="Martin F.M."/>
        </authorList>
    </citation>
    <scope>NUCLEOTIDE SEQUENCE [LARGE SCALE GENOMIC DNA]</scope>
    <source>
        <strain evidence="2 3">120613-1</strain>
    </source>
</reference>
<dbReference type="AlphaFoldDB" id="A0A3N4KBE7"/>
<dbReference type="GO" id="GO:0030674">
    <property type="term" value="F:protein-macromolecule adaptor activity"/>
    <property type="evidence" value="ECO:0007669"/>
    <property type="project" value="TreeGrafter"/>
</dbReference>
<evidence type="ECO:0000256" key="1">
    <source>
        <dbReference type="SAM" id="Phobius"/>
    </source>
</evidence>
<proteinExistence type="predicted"/>
<feature type="transmembrane region" description="Helical" evidence="1">
    <location>
        <begin position="16"/>
        <end position="34"/>
    </location>
</feature>
<keyword evidence="1" id="KW-1133">Transmembrane helix</keyword>